<dbReference type="InterPro" id="IPR013785">
    <property type="entry name" value="Aldolase_TIM"/>
</dbReference>
<dbReference type="GO" id="GO:0005975">
    <property type="term" value="P:carbohydrate metabolic process"/>
    <property type="evidence" value="ECO:0007669"/>
    <property type="project" value="InterPro"/>
</dbReference>
<evidence type="ECO:0000256" key="1">
    <source>
        <dbReference type="ARBA" id="ARBA00023270"/>
    </source>
</evidence>
<dbReference type="SUPFAM" id="SSF51569">
    <property type="entry name" value="Aldolase"/>
    <property type="match status" value="1"/>
</dbReference>
<proteinExistence type="predicted"/>
<dbReference type="Pfam" id="PF00923">
    <property type="entry name" value="TAL_FSA"/>
    <property type="match status" value="1"/>
</dbReference>
<reference evidence="2" key="1">
    <citation type="submission" date="2016-10" db="EMBL/GenBank/DDBJ databases">
        <title>Sequence of Gallionella enrichment culture.</title>
        <authorList>
            <person name="Poehlein A."/>
            <person name="Muehling M."/>
            <person name="Daniel R."/>
        </authorList>
    </citation>
    <scope>NUCLEOTIDE SEQUENCE</scope>
</reference>
<name>A0A1J5R0J1_9ZZZZ</name>
<evidence type="ECO:0000313" key="2">
    <source>
        <dbReference type="EMBL" id="OIQ89465.1"/>
    </source>
</evidence>
<dbReference type="AlphaFoldDB" id="A0A1J5R0J1"/>
<dbReference type="InterPro" id="IPR001585">
    <property type="entry name" value="TAL/FSA"/>
</dbReference>
<sequence length="462" mass="51426">MITRATTDPYVPLPPAPAIVTTVPDPSVRYRVRGLGLPVVPGQQEYVDRVLDHRLSASAFAGLRAVARHLGVTADFTELIDQLGTAPGHTPPGFRLELELDADGTLFADLIRDISYDADGALRPTSVLYSADTANPYEIAPIAPLIANLTCNPGIIYDLFLHDPKANIGGHFRDRDEVMTEIGRILGPGCDISVELDDPFAAPEQILEEAEHFREMLGRWRVVIKVPHTGPVNAANARQLLTGDRRLDRWWWEPATADAFYGHRLALLLREHGFRVNFTLMFEPHQTQLALQARPAYVNAFIRHRLTQSTRMAALLDAHTASGDDGLLVSLREYLLATDHLPAGDTEHDLADCRRMAERIITHRRFREPEGADGLDSVRHTLRLLRSANLSDTRLIVCSMEGERAYPEIDRLLASEEFADMTRRLVVTAEPQYLARFASANQVVSYQRRFLTAASRGPAGGR</sequence>
<comment type="caution">
    <text evidence="2">The sequence shown here is derived from an EMBL/GenBank/DDBJ whole genome shotgun (WGS) entry which is preliminary data.</text>
</comment>
<keyword evidence="1" id="KW-0704">Schiff base</keyword>
<dbReference type="Gene3D" id="3.20.20.70">
    <property type="entry name" value="Aldolase class I"/>
    <property type="match status" value="1"/>
</dbReference>
<accession>A0A1J5R0J1</accession>
<dbReference type="EMBL" id="MLJW01000329">
    <property type="protein sequence ID" value="OIQ89465.1"/>
    <property type="molecule type" value="Genomic_DNA"/>
</dbReference>
<organism evidence="2">
    <name type="scientific">mine drainage metagenome</name>
    <dbReference type="NCBI Taxonomy" id="410659"/>
    <lineage>
        <taxon>unclassified sequences</taxon>
        <taxon>metagenomes</taxon>
        <taxon>ecological metagenomes</taxon>
    </lineage>
</organism>
<gene>
    <name evidence="2" type="ORF">GALL_286450</name>
</gene>
<protein>
    <submittedName>
        <fullName evidence="2">Transaldolase</fullName>
    </submittedName>
</protein>